<gene>
    <name evidence="1" type="ORF">DP939_22925</name>
</gene>
<dbReference type="OrthoDB" id="3868171at2"/>
<dbReference type="EMBL" id="QMEY01000010">
    <property type="protein sequence ID" value="RBQ17728.1"/>
    <property type="molecule type" value="Genomic_DNA"/>
</dbReference>
<proteinExistence type="predicted"/>
<dbReference type="Proteomes" id="UP000253303">
    <property type="component" value="Unassembled WGS sequence"/>
</dbReference>
<evidence type="ECO:0000313" key="1">
    <source>
        <dbReference type="EMBL" id="RBQ17728.1"/>
    </source>
</evidence>
<evidence type="ECO:0000313" key="2">
    <source>
        <dbReference type="Proteomes" id="UP000253303"/>
    </source>
</evidence>
<sequence length="256" mass="27510">MGICTIQLTSRFAGGVHPPPPPPGNSAAAQGAFQTWLAWTNQHGINDLAAKCAQNRSAQVALQREKSTAAKPTWGNASCFAVVEVVKRQGNGFIVADAPGWSQSDDSPEGKVHAERSAIAHAYNLLGEGIEAITRIYVELSPCGTRGIRQADSCIVWLATMAPNATVMYSHEHPDQVDAWKKLNAAMANERPIYEFAPNFLNAGEVKTSSDGLYVRWQGKEPRAGYHVPAKNLMILLEGAQHPVVPMDAGARVDGT</sequence>
<comment type="caution">
    <text evidence="1">The sequence shown here is derived from an EMBL/GenBank/DDBJ whole genome shotgun (WGS) entry which is preliminary data.</text>
</comment>
<dbReference type="AlphaFoldDB" id="A0A366LUU3"/>
<protein>
    <submittedName>
        <fullName evidence="1">Uncharacterized protein</fullName>
    </submittedName>
</protein>
<dbReference type="RefSeq" id="WP_113982824.1">
    <property type="nucleotide sequence ID" value="NZ_QMEY01000010.1"/>
</dbReference>
<name>A0A366LUU3_9ACTN</name>
<dbReference type="InterPro" id="IPR016193">
    <property type="entry name" value="Cytidine_deaminase-like"/>
</dbReference>
<organism evidence="1 2">
    <name type="scientific">Spongiactinospora rosea</name>
    <dbReference type="NCBI Taxonomy" id="2248750"/>
    <lineage>
        <taxon>Bacteria</taxon>
        <taxon>Bacillati</taxon>
        <taxon>Actinomycetota</taxon>
        <taxon>Actinomycetes</taxon>
        <taxon>Streptosporangiales</taxon>
        <taxon>Streptosporangiaceae</taxon>
        <taxon>Spongiactinospora</taxon>
    </lineage>
</organism>
<accession>A0A366LUU3</accession>
<keyword evidence="2" id="KW-1185">Reference proteome</keyword>
<reference evidence="1 2" key="1">
    <citation type="submission" date="2018-06" db="EMBL/GenBank/DDBJ databases">
        <title>Sphaerisporangium craniellae sp. nov., isolated from a marine sponge in the South China Sea.</title>
        <authorList>
            <person name="Li L."/>
        </authorList>
    </citation>
    <scope>NUCLEOTIDE SEQUENCE [LARGE SCALE GENOMIC DNA]</scope>
    <source>
        <strain evidence="1 2">LHW63015</strain>
    </source>
</reference>
<dbReference type="GO" id="GO:0003824">
    <property type="term" value="F:catalytic activity"/>
    <property type="evidence" value="ECO:0007669"/>
    <property type="project" value="InterPro"/>
</dbReference>
<dbReference type="SUPFAM" id="SSF53927">
    <property type="entry name" value="Cytidine deaminase-like"/>
    <property type="match status" value="1"/>
</dbReference>